<reference evidence="2 3" key="1">
    <citation type="submission" date="2017-04" db="EMBL/GenBank/DDBJ databases">
        <title>Genome Sequence of Marinobacter salarius strain SMR5 Isolated from a culture of the Diatom Skeletonema marinoi.</title>
        <authorList>
            <person name="Topel M."/>
            <person name="Pinder M.I.M."/>
            <person name="Johansson O.N."/>
            <person name="Kourtchenko O."/>
            <person name="Godhe A."/>
            <person name="Clarke A.K."/>
        </authorList>
    </citation>
    <scope>NUCLEOTIDE SEQUENCE [LARGE SCALE GENOMIC DNA]</scope>
    <source>
        <strain evidence="2 3">SMR5</strain>
    </source>
</reference>
<evidence type="ECO:0000313" key="2">
    <source>
        <dbReference type="EMBL" id="ARM84103.1"/>
    </source>
</evidence>
<feature type="region of interest" description="Disordered" evidence="1">
    <location>
        <begin position="1"/>
        <end position="36"/>
    </location>
</feature>
<accession>A0A1W6K9L2</accession>
<dbReference type="EMBL" id="CP020931">
    <property type="protein sequence ID" value="ARM84103.1"/>
    <property type="molecule type" value="Genomic_DNA"/>
</dbReference>
<gene>
    <name evidence="2" type="ORF">MARSALSMR5_02028</name>
</gene>
<protein>
    <submittedName>
        <fullName evidence="2">Uncharacterized protein</fullName>
    </submittedName>
</protein>
<proteinExistence type="predicted"/>
<dbReference type="Proteomes" id="UP000193100">
    <property type="component" value="Chromosome"/>
</dbReference>
<dbReference type="AlphaFoldDB" id="A0A1W6K9L2"/>
<evidence type="ECO:0000256" key="1">
    <source>
        <dbReference type="SAM" id="MobiDB-lite"/>
    </source>
</evidence>
<sequence length="36" mass="3797">MRIPALHEMTAPGAGRYDTAIAGEPDGGSRKLRLST</sequence>
<evidence type="ECO:0000313" key="3">
    <source>
        <dbReference type="Proteomes" id="UP000193100"/>
    </source>
</evidence>
<name>A0A1W6K9L2_9GAMM</name>
<organism evidence="2 3">
    <name type="scientific">Marinobacter salarius</name>
    <dbReference type="NCBI Taxonomy" id="1420917"/>
    <lineage>
        <taxon>Bacteria</taxon>
        <taxon>Pseudomonadati</taxon>
        <taxon>Pseudomonadota</taxon>
        <taxon>Gammaproteobacteria</taxon>
        <taxon>Pseudomonadales</taxon>
        <taxon>Marinobacteraceae</taxon>
        <taxon>Marinobacter</taxon>
    </lineage>
</organism>